<keyword evidence="6" id="KW-0406">Ion transport</keyword>
<feature type="transmembrane region" description="Helical" evidence="8">
    <location>
        <begin position="93"/>
        <end position="113"/>
    </location>
</feature>
<feature type="transmembrane region" description="Helical" evidence="8">
    <location>
        <begin position="370"/>
        <end position="395"/>
    </location>
</feature>
<protein>
    <submittedName>
        <fullName evidence="10">Sodium:proton antiporter</fullName>
    </submittedName>
</protein>
<name>A0A9D6V1C8_9BACT</name>
<feature type="transmembrane region" description="Helical" evidence="8">
    <location>
        <begin position="30"/>
        <end position="47"/>
    </location>
</feature>
<evidence type="ECO:0000256" key="1">
    <source>
        <dbReference type="ARBA" id="ARBA00004651"/>
    </source>
</evidence>
<evidence type="ECO:0000256" key="2">
    <source>
        <dbReference type="ARBA" id="ARBA00022448"/>
    </source>
</evidence>
<dbReference type="AlphaFoldDB" id="A0A9D6V1C8"/>
<evidence type="ECO:0000256" key="3">
    <source>
        <dbReference type="ARBA" id="ARBA00022449"/>
    </source>
</evidence>
<feature type="domain" description="Cation/H+ exchanger transmembrane" evidence="9">
    <location>
        <begin position="15"/>
        <end position="394"/>
    </location>
</feature>
<gene>
    <name evidence="10" type="ORF">HY912_02015</name>
</gene>
<dbReference type="InterPro" id="IPR006153">
    <property type="entry name" value="Cation/H_exchanger_TM"/>
</dbReference>
<feature type="transmembrane region" description="Helical" evidence="8">
    <location>
        <begin position="337"/>
        <end position="358"/>
    </location>
</feature>
<evidence type="ECO:0000256" key="6">
    <source>
        <dbReference type="ARBA" id="ARBA00023065"/>
    </source>
</evidence>
<accession>A0A9D6V1C8</accession>
<evidence type="ECO:0000256" key="5">
    <source>
        <dbReference type="ARBA" id="ARBA00022989"/>
    </source>
</evidence>
<dbReference type="GO" id="GO:0015297">
    <property type="term" value="F:antiporter activity"/>
    <property type="evidence" value="ECO:0007669"/>
    <property type="project" value="UniProtKB-KW"/>
</dbReference>
<evidence type="ECO:0000313" key="11">
    <source>
        <dbReference type="Proteomes" id="UP000807825"/>
    </source>
</evidence>
<dbReference type="PANTHER" id="PTHR32507:SF8">
    <property type="entry name" value="CNH1P"/>
    <property type="match status" value="1"/>
</dbReference>
<organism evidence="10 11">
    <name type="scientific">Desulfomonile tiedjei</name>
    <dbReference type="NCBI Taxonomy" id="2358"/>
    <lineage>
        <taxon>Bacteria</taxon>
        <taxon>Pseudomonadati</taxon>
        <taxon>Thermodesulfobacteriota</taxon>
        <taxon>Desulfomonilia</taxon>
        <taxon>Desulfomonilales</taxon>
        <taxon>Desulfomonilaceae</taxon>
        <taxon>Desulfomonile</taxon>
    </lineage>
</organism>
<comment type="subcellular location">
    <subcellularLocation>
        <location evidence="1">Cell membrane</location>
        <topology evidence="1">Multi-pass membrane protein</topology>
    </subcellularLocation>
</comment>
<feature type="transmembrane region" description="Helical" evidence="8">
    <location>
        <begin position="281"/>
        <end position="300"/>
    </location>
</feature>
<feature type="transmembrane region" description="Helical" evidence="8">
    <location>
        <begin position="307"/>
        <end position="325"/>
    </location>
</feature>
<evidence type="ECO:0000256" key="7">
    <source>
        <dbReference type="ARBA" id="ARBA00023136"/>
    </source>
</evidence>
<evidence type="ECO:0000256" key="4">
    <source>
        <dbReference type="ARBA" id="ARBA00022692"/>
    </source>
</evidence>
<feature type="transmembrane region" description="Helical" evidence="8">
    <location>
        <begin position="119"/>
        <end position="141"/>
    </location>
</feature>
<dbReference type="GO" id="GO:0005886">
    <property type="term" value="C:plasma membrane"/>
    <property type="evidence" value="ECO:0007669"/>
    <property type="project" value="UniProtKB-SubCell"/>
</dbReference>
<comment type="caution">
    <text evidence="10">The sequence shown here is derived from an EMBL/GenBank/DDBJ whole genome shotgun (WGS) entry which is preliminary data.</text>
</comment>
<evidence type="ECO:0000259" key="9">
    <source>
        <dbReference type="Pfam" id="PF00999"/>
    </source>
</evidence>
<keyword evidence="2" id="KW-0813">Transport</keyword>
<feature type="transmembrane region" description="Helical" evidence="8">
    <location>
        <begin position="6"/>
        <end position="23"/>
    </location>
</feature>
<feature type="transmembrane region" description="Helical" evidence="8">
    <location>
        <begin position="188"/>
        <end position="214"/>
    </location>
</feature>
<feature type="transmembrane region" description="Helical" evidence="8">
    <location>
        <begin position="162"/>
        <end position="182"/>
    </location>
</feature>
<keyword evidence="3" id="KW-0050">Antiport</keyword>
<dbReference type="EMBL" id="JACRDE010000055">
    <property type="protein sequence ID" value="MBI5248246.1"/>
    <property type="molecule type" value="Genomic_DNA"/>
</dbReference>
<keyword evidence="7 8" id="KW-0472">Membrane</keyword>
<sequence>MTDYPTIIFASLLIFCYGLISRVSERSPISAPMVFAGIGMLAGPLALDLFELQLNATVVRLIAEITLVLILFVDASTVNLRTLRTQQQIPIRLLGIGLPLTMALGFAAAVVLIDSKNLWLAAMVALILSPTDAALGQAVVTSERLPVRIRQAINVESGLNDGIALPPILMCLAALSGGQSHGSHPDSWILFMVRQLTLGPIAGVMVGWLGGLLVDEASRRNWMQPTFQRLVAGSLAVLAYAAAETFHGNGFIAAYCAGLFLGTRTHAVRERIQEFGEAEGQQMSLFVFLLFGLAMVPAMVKHWDVEVLCYAILSLTAVRMIPVVLCMRGTGLDAPGAWFIAWFGPRGIASVLYALMAVSKIGVSGYERAFAVITLTVLLSIFLHGLSAVPLTVWYSRYLEGARLGRENHSAG</sequence>
<proteinExistence type="predicted"/>
<feature type="transmembrane region" description="Helical" evidence="8">
    <location>
        <begin position="235"/>
        <end position="261"/>
    </location>
</feature>
<dbReference type="PANTHER" id="PTHR32507">
    <property type="entry name" value="NA(+)/H(+) ANTIPORTER 1"/>
    <property type="match status" value="1"/>
</dbReference>
<dbReference type="GO" id="GO:1902600">
    <property type="term" value="P:proton transmembrane transport"/>
    <property type="evidence" value="ECO:0007669"/>
    <property type="project" value="InterPro"/>
</dbReference>
<dbReference type="Proteomes" id="UP000807825">
    <property type="component" value="Unassembled WGS sequence"/>
</dbReference>
<keyword evidence="4 8" id="KW-0812">Transmembrane</keyword>
<evidence type="ECO:0000256" key="8">
    <source>
        <dbReference type="SAM" id="Phobius"/>
    </source>
</evidence>
<reference evidence="10" key="1">
    <citation type="submission" date="2020-07" db="EMBL/GenBank/DDBJ databases">
        <title>Huge and variable diversity of episymbiotic CPR bacteria and DPANN archaea in groundwater ecosystems.</title>
        <authorList>
            <person name="He C.Y."/>
            <person name="Keren R."/>
            <person name="Whittaker M."/>
            <person name="Farag I.F."/>
            <person name="Doudna J."/>
            <person name="Cate J.H.D."/>
            <person name="Banfield J.F."/>
        </authorList>
    </citation>
    <scope>NUCLEOTIDE SEQUENCE</scope>
    <source>
        <strain evidence="10">NC_groundwater_1664_Pr3_B-0.1um_52_9</strain>
    </source>
</reference>
<evidence type="ECO:0000313" key="10">
    <source>
        <dbReference type="EMBL" id="MBI5248246.1"/>
    </source>
</evidence>
<dbReference type="Pfam" id="PF00999">
    <property type="entry name" value="Na_H_Exchanger"/>
    <property type="match status" value="1"/>
</dbReference>
<feature type="transmembrane region" description="Helical" evidence="8">
    <location>
        <begin position="53"/>
        <end position="73"/>
    </location>
</feature>
<keyword evidence="5 8" id="KW-1133">Transmembrane helix</keyword>